<keyword evidence="6" id="KW-0119">Carbohydrate metabolism</keyword>
<dbReference type="SUPFAM" id="SSF142764">
    <property type="entry name" value="YgbK-like"/>
    <property type="match status" value="1"/>
</dbReference>
<dbReference type="Pfam" id="PF17042">
    <property type="entry name" value="NBD_C"/>
    <property type="match status" value="1"/>
</dbReference>
<protein>
    <submittedName>
        <fullName evidence="9">Uncharacterized protein YgbK (DUF1537 family)</fullName>
    </submittedName>
</protein>
<dbReference type="InterPro" id="IPR042213">
    <property type="entry name" value="NBD_C_sf"/>
</dbReference>
<gene>
    <name evidence="9" type="ORF">EZJ58_1520</name>
</gene>
<keyword evidence="5" id="KW-0067">ATP-binding</keyword>
<evidence type="ECO:0000259" key="8">
    <source>
        <dbReference type="Pfam" id="PF17042"/>
    </source>
</evidence>
<evidence type="ECO:0000313" key="10">
    <source>
        <dbReference type="Proteomes" id="UP000294555"/>
    </source>
</evidence>
<dbReference type="Proteomes" id="UP000294555">
    <property type="component" value="Unassembled WGS sequence"/>
</dbReference>
<dbReference type="Pfam" id="PF07005">
    <property type="entry name" value="SBD_N"/>
    <property type="match status" value="1"/>
</dbReference>
<evidence type="ECO:0000256" key="3">
    <source>
        <dbReference type="ARBA" id="ARBA00022741"/>
    </source>
</evidence>
<keyword evidence="3" id="KW-0547">Nucleotide-binding</keyword>
<evidence type="ECO:0000256" key="2">
    <source>
        <dbReference type="ARBA" id="ARBA00022679"/>
    </source>
</evidence>
<comment type="similarity">
    <text evidence="1">Belongs to the four-carbon acid sugar kinase family.</text>
</comment>
<dbReference type="AlphaFoldDB" id="A0A4V2Q2M7"/>
<keyword evidence="10" id="KW-1185">Reference proteome</keyword>
<dbReference type="GO" id="GO:0005524">
    <property type="term" value="F:ATP binding"/>
    <property type="evidence" value="ECO:0007669"/>
    <property type="project" value="UniProtKB-KW"/>
</dbReference>
<dbReference type="InterPro" id="IPR010737">
    <property type="entry name" value="4-carb_acid_sugar_kinase_N"/>
</dbReference>
<accession>A0A4V2Q2M7</accession>
<name>A0A4V2Q2M7_9GAMM</name>
<keyword evidence="2" id="KW-0808">Transferase</keyword>
<comment type="caution">
    <text evidence="9">The sequence shown here is derived from an EMBL/GenBank/DDBJ whole genome shotgun (WGS) entry which is preliminary data.</text>
</comment>
<evidence type="ECO:0000256" key="1">
    <source>
        <dbReference type="ARBA" id="ARBA00005715"/>
    </source>
</evidence>
<keyword evidence="4" id="KW-0418">Kinase</keyword>
<sequence>MLGIVADDLTGGAAIAGEIARPGKPVPVLRLQTDGRVESRTLVLETGSRYMPVAQAEQRVVSAVQQLRQAGFTLLMKKIDSTLKGNVAAELAAFAKAVGERLVIVPACPAMHIHVRAGYQWKSGRQGIDIVALVGQALGWAPLSLPLDVVRGGAAAVSAWLRANDCPVIIADTETQNDIRQIVSGARSAGINAYAGVYGLGRALVGLAGKPDMQPPGEASRLVVLVGSTASATVAQVDYLIEQGAVNIAVRVSSLIGDDGERELSRIRREIASATAPVVLVHTDAKSTADSVSRFCQDRGWSDRDLAQALAAPFAEAVRGLPGAGIMIVGGETTGALFDMLAWRGLLVTGEFADSVPIAAPPDAAYPFILTKPGAFGTVSVLQDAAQKMLGARCGWQ</sequence>
<feature type="domain" description="Four-carbon acid sugar kinase N-terminal" evidence="7">
    <location>
        <begin position="2"/>
        <end position="186"/>
    </location>
</feature>
<dbReference type="OrthoDB" id="191465at2"/>
<dbReference type="RefSeq" id="WP_132922315.1">
    <property type="nucleotide sequence ID" value="NZ_SJOI01000001.1"/>
</dbReference>
<reference evidence="9 10" key="1">
    <citation type="submission" date="2019-02" db="EMBL/GenBank/DDBJ databases">
        <title>Investigation of anaerobic lignin degradation for improved lignocellulosic biofuels.</title>
        <authorList>
            <person name="Deangelis K."/>
        </authorList>
    </citation>
    <scope>NUCLEOTIDE SEQUENCE [LARGE SCALE GENOMIC DNA]</scope>
    <source>
        <strain evidence="9 10">159R</strain>
    </source>
</reference>
<dbReference type="EMBL" id="SJOI01000001">
    <property type="protein sequence ID" value="TCL03448.1"/>
    <property type="molecule type" value="Genomic_DNA"/>
</dbReference>
<feature type="domain" description="Four-carbon acid sugar kinase nucleotide binding" evidence="8">
    <location>
        <begin position="223"/>
        <end position="381"/>
    </location>
</feature>
<evidence type="ECO:0000256" key="6">
    <source>
        <dbReference type="ARBA" id="ARBA00023277"/>
    </source>
</evidence>
<dbReference type="InterPro" id="IPR031475">
    <property type="entry name" value="NBD_C"/>
</dbReference>
<dbReference type="Gene3D" id="3.40.980.20">
    <property type="entry name" value="Four-carbon acid sugar kinase, nucleotide binding domain"/>
    <property type="match status" value="1"/>
</dbReference>
<dbReference type="InterPro" id="IPR037051">
    <property type="entry name" value="4-carb_acid_sugar_kinase_N_sf"/>
</dbReference>
<dbReference type="Gene3D" id="3.40.50.10840">
    <property type="entry name" value="Putative sugar-binding, N-terminal domain"/>
    <property type="match status" value="1"/>
</dbReference>
<dbReference type="GO" id="GO:0016301">
    <property type="term" value="F:kinase activity"/>
    <property type="evidence" value="ECO:0007669"/>
    <property type="project" value="UniProtKB-KW"/>
</dbReference>
<evidence type="ECO:0000256" key="5">
    <source>
        <dbReference type="ARBA" id="ARBA00022840"/>
    </source>
</evidence>
<evidence type="ECO:0000256" key="4">
    <source>
        <dbReference type="ARBA" id="ARBA00022777"/>
    </source>
</evidence>
<proteinExistence type="inferred from homology"/>
<evidence type="ECO:0000259" key="7">
    <source>
        <dbReference type="Pfam" id="PF07005"/>
    </source>
</evidence>
<evidence type="ECO:0000313" key="9">
    <source>
        <dbReference type="EMBL" id="TCL03448.1"/>
    </source>
</evidence>
<organism evidence="9 10">
    <name type="scientific">Sodalis ligni</name>
    <dbReference type="NCBI Taxonomy" id="2697027"/>
    <lineage>
        <taxon>Bacteria</taxon>
        <taxon>Pseudomonadati</taxon>
        <taxon>Pseudomonadota</taxon>
        <taxon>Gammaproteobacteria</taxon>
        <taxon>Enterobacterales</taxon>
        <taxon>Bruguierivoracaceae</taxon>
        <taxon>Sodalis</taxon>
    </lineage>
</organism>